<evidence type="ECO:0000313" key="3">
    <source>
        <dbReference type="EMBL" id="RDI52082.1"/>
    </source>
</evidence>
<feature type="region of interest" description="Disordered" evidence="1">
    <location>
        <begin position="102"/>
        <end position="168"/>
    </location>
</feature>
<accession>A0A370H6Q3</accession>
<dbReference type="AlphaFoldDB" id="A0A370H6Q3"/>
<organism evidence="3 4">
    <name type="scientific">Nocardia mexicana</name>
    <dbReference type="NCBI Taxonomy" id="279262"/>
    <lineage>
        <taxon>Bacteria</taxon>
        <taxon>Bacillati</taxon>
        <taxon>Actinomycetota</taxon>
        <taxon>Actinomycetes</taxon>
        <taxon>Mycobacteriales</taxon>
        <taxon>Nocardiaceae</taxon>
        <taxon>Nocardia</taxon>
    </lineage>
</organism>
<protein>
    <submittedName>
        <fullName evidence="3">Uncharacterized protein</fullName>
    </submittedName>
</protein>
<dbReference type="Proteomes" id="UP000255355">
    <property type="component" value="Unassembled WGS sequence"/>
</dbReference>
<keyword evidence="2" id="KW-0472">Membrane</keyword>
<keyword evidence="4" id="KW-1185">Reference proteome</keyword>
<reference evidence="3 4" key="1">
    <citation type="submission" date="2018-07" db="EMBL/GenBank/DDBJ databases">
        <title>Genomic Encyclopedia of Type Strains, Phase IV (KMG-IV): sequencing the most valuable type-strain genomes for metagenomic binning, comparative biology and taxonomic classification.</title>
        <authorList>
            <person name="Goeker M."/>
        </authorList>
    </citation>
    <scope>NUCLEOTIDE SEQUENCE [LARGE SCALE GENOMIC DNA]</scope>
    <source>
        <strain evidence="3 4">DSM 44952</strain>
    </source>
</reference>
<sequence>MCAQVLLRLRTHLADHRSGGHDRRCYQRSTDLHVARYRGAQYDPASSDKSRTSYIRGERVAKHRKQTRTQRAALRAAVSMVPATAIITSSAIAHAAPQFIAPQPGVTTPNQPTPGPQQGPGAVQPGVTTPPAPPEKTPPPMAYVSPEDDRRGVAPETDYAPSRSVPQRDYVAPLQPEELHAPEPEPPVAPIVPPSDTLRFGETVMPAPDFLGQDQVDQLNMTVAKPEADISQYFRSVGVAPSRADRMASTALAGAVQGAVVGCVLGSAASAVFVFTLPFLPLACVGWGAGGAVLGGAIGAESGVRR</sequence>
<dbReference type="STRING" id="1210089.GCA_001613165_05066"/>
<keyword evidence="2" id="KW-0812">Transmembrane</keyword>
<evidence type="ECO:0000256" key="1">
    <source>
        <dbReference type="SAM" id="MobiDB-lite"/>
    </source>
</evidence>
<evidence type="ECO:0000256" key="2">
    <source>
        <dbReference type="SAM" id="Phobius"/>
    </source>
</evidence>
<feature type="transmembrane region" description="Helical" evidence="2">
    <location>
        <begin position="279"/>
        <end position="300"/>
    </location>
</feature>
<proteinExistence type="predicted"/>
<name>A0A370H6Q3_9NOCA</name>
<evidence type="ECO:0000313" key="4">
    <source>
        <dbReference type="Proteomes" id="UP000255355"/>
    </source>
</evidence>
<feature type="transmembrane region" description="Helical" evidence="2">
    <location>
        <begin position="251"/>
        <end position="273"/>
    </location>
</feature>
<dbReference type="EMBL" id="QQAZ01000004">
    <property type="protein sequence ID" value="RDI52082.1"/>
    <property type="molecule type" value="Genomic_DNA"/>
</dbReference>
<gene>
    <name evidence="3" type="ORF">DFR68_104570</name>
</gene>
<feature type="compositionally biased region" description="Pro residues" evidence="1">
    <location>
        <begin position="128"/>
        <end position="141"/>
    </location>
</feature>
<keyword evidence="2" id="KW-1133">Transmembrane helix</keyword>
<comment type="caution">
    <text evidence="3">The sequence shown here is derived from an EMBL/GenBank/DDBJ whole genome shotgun (WGS) entry which is preliminary data.</text>
</comment>